<reference evidence="1" key="5">
    <citation type="journal article" date="1991" name="J. Bacteriol.">
        <title>A family of regulatory genes associated with type II restriction-modification systems.</title>
        <authorList>
            <person name="Tao T."/>
            <person name="Bourne J.C."/>
            <person name="Blumenthal R.M."/>
        </authorList>
    </citation>
    <scope>NUCLEOTIDE SEQUENCE</scope>
    <source>
        <strain evidence="1">ATCC 13315</strain>
        <plasmid evidence="1">pPvu1</plasmid>
    </source>
</reference>
<protein>
    <submittedName>
        <fullName evidence="1">PvuIIO</fullName>
    </submittedName>
</protein>
<accession>Q52621</accession>
<reference evidence="1" key="3">
    <citation type="journal article" date="1987" name="Biochim. Biophys. Acta">
        <title>Interaction of AluI, Cfr6I and PvuII restriction-modification enzymes with substrates containing either N4-methylcytosine or 5-methylcytosine.</title>
        <authorList>
            <person name="Butkus V."/>
            <person name="Klimasauskas S."/>
            <person name="Petrauskiene L."/>
            <person name="Maneliene Z."/>
            <person name="Lebionka A."/>
            <person name="Janulaitis A."/>
        </authorList>
    </citation>
    <scope>NUCLEOTIDE SEQUENCE</scope>
    <source>
        <strain evidence="1">ATCC 13315</strain>
        <plasmid evidence="1">pPvu1</plasmid>
    </source>
</reference>
<gene>
    <name evidence="1" type="primary">pvuIIO</name>
</gene>
<sequence>MVPIRPIMLNGRVYTLKPPVSHHQNASARF</sequence>
<reference evidence="1" key="9">
    <citation type="journal article" date="1995" name="Gene">
        <title>Characterization of pPvu1, the autonomous plasmid from Proteus vulgaris that carries the genes of the PvuII restriction-modification system.</title>
        <authorList>
            <person name="Calvin Koons M.D."/>
            <person name="Blumenthal R.M."/>
        </authorList>
    </citation>
    <scope>NUCLEOTIDE SEQUENCE</scope>
    <source>
        <strain evidence="1">ATCC 13315</strain>
        <plasmid evidence="1">pPvu1</plasmid>
    </source>
</reference>
<reference evidence="1" key="11">
    <citation type="submission" date="2000-09" db="EMBL/GenBank/DDBJ databases">
        <title>Mobility of restriction-modification system revealed by its genetic contexts in two hosts.</title>
        <authorList>
            <person name="Blumenthal R.M."/>
            <person name="Naderer M.A."/>
            <person name="Brust J.L."/>
        </authorList>
    </citation>
    <scope>NUCLEOTIDE SEQUENCE</scope>
    <source>
        <strain evidence="1">ATCC 13315</strain>
        <plasmid evidence="1">pPvu1</plasmid>
    </source>
</reference>
<reference evidence="1" key="8">
    <citation type="journal article" date="1994" name="Nat. Struct. Biol.">
        <title>Crystal structure of PvuII endonuclease reveals extensive structural homologies to EcoRV.</title>
        <authorList>
            <person name="Athanasiadis A."/>
            <person name="Vlassi M."/>
            <person name="Kotsifaki D."/>
            <person name="Tucker P.A."/>
            <person name="Wilson K.S."/>
            <person name="Kokkinidis M."/>
        </authorList>
    </citation>
    <scope>NUCLEOTIDE SEQUENCE</scope>
    <source>
        <strain evidence="1">ATCC 13315</strain>
        <plasmid evidence="1">pPvu1</plasmid>
    </source>
</reference>
<reference evidence="1" key="2">
    <citation type="journal article" date="1985" name="J. Bacteriol.">
        <title>Cloning of a restriction-modification system from Proteus vulgaris and its use in analyzing a methylase-sensitive phenotype in Escherichia coli.</title>
        <authorList>
            <person name="Blumenthal R.M."/>
            <person name="Gregory S.A."/>
            <person name="Cooperider J.S."/>
        </authorList>
    </citation>
    <scope>NUCLEOTIDE SEQUENCE</scope>
    <source>
        <strain evidence="1">ATCC 13315</strain>
        <plasmid evidence="1">pPvu1</plasmid>
    </source>
</reference>
<organism evidence="1">
    <name type="scientific">Proteus vulgaris</name>
    <dbReference type="NCBI Taxonomy" id="585"/>
    <lineage>
        <taxon>Bacteria</taxon>
        <taxon>Pseudomonadati</taxon>
        <taxon>Pseudomonadota</taxon>
        <taxon>Gammaproteobacteria</taxon>
        <taxon>Enterobacterales</taxon>
        <taxon>Morganellaceae</taxon>
        <taxon>Proteus</taxon>
    </lineage>
</organism>
<dbReference type="EMBL" id="AF305615">
    <property type="protein sequence ID" value="AAA96333.1"/>
    <property type="molecule type" value="Genomic_DNA"/>
</dbReference>
<name>Q52621_PROVU</name>
<keyword evidence="1" id="KW-0614">Plasmid</keyword>
<evidence type="ECO:0000313" key="1">
    <source>
        <dbReference type="EMBL" id="AAA96333.1"/>
    </source>
</evidence>
<geneLocation type="plasmid" evidence="1">
    <name>pPvu1</name>
</geneLocation>
<dbReference type="AlphaFoldDB" id="Q52621"/>
<proteinExistence type="predicted"/>
<reference evidence="1" key="4">
    <citation type="journal article" date="1990" name="Nucleic Acids Res.">
        <title>Complete nucleotide sequence of the PvuII restriction enzyme gene from Proteus vulgaris.</title>
        <authorList>
            <person name="Athanasiadis A."/>
            <person name="Gregoriu M."/>
            <person name="Thanos D."/>
            <person name="Kokkinidis M."/>
            <person name="Papamatheakis J."/>
        </authorList>
    </citation>
    <scope>NUCLEOTIDE SEQUENCE</scope>
    <source>
        <strain evidence="1">ATCC 13315</strain>
        <plasmid evidence="1">pPvu1</plasmid>
    </source>
</reference>
<reference evidence="1" key="6">
    <citation type="journal article" date="1992" name="J. Bacteriol.">
        <title>Sequence and characterization of pvuIIR, the PvuII endonuclease gene, and of pvuIIC, its regulatory gene.</title>
        <authorList>
            <person name="Tao T."/>
            <person name="Blumenthal R.M."/>
        </authorList>
    </citation>
    <scope>NUCLEOTIDE SEQUENCE</scope>
    <source>
        <strain evidence="1">ATCC 13315</strain>
        <plasmid evidence="1">pPvu1</plasmid>
    </source>
</reference>
<reference evidence="1" key="1">
    <citation type="journal article" date="1981" name="Nucleic Acids Res.">
        <title>Two new restriction endonucleases from Proteus vulgaris.</title>
        <authorList>
            <person name="Gingeras T.R."/>
            <person name="Greenough L."/>
            <person name="Schildkraut I."/>
            <person name="Roberts R.J."/>
        </authorList>
    </citation>
    <scope>NUCLEOTIDE SEQUENCE</scope>
    <source>
        <strain evidence="1">ATCC 13315</strain>
        <plasmid evidence="1">pPvu1</plasmid>
    </source>
</reference>
<reference evidence="1" key="10">
    <citation type="journal article" date="1995" name="Gene">
        <title>Gene pvuIIW: a possible modulator of PvuII endonuclease subunit association.</title>
        <authorList>
            <person name="Adams G.M."/>
            <person name="Blumenthal R.M."/>
        </authorList>
    </citation>
    <scope>NUCLEOTIDE SEQUENCE</scope>
    <source>
        <strain evidence="1">ATCC 13315</strain>
        <plasmid evidence="1">pPvu1</plasmid>
    </source>
</reference>
<reference evidence="1" key="7">
    <citation type="journal article" date="1994" name="EMBO J.">
        <title>Structure of PvuII endonuclease with cognate DNA.</title>
        <authorList>
            <person name="Cheng X."/>
            <person name="Balendiran K."/>
            <person name="Schildkraut I."/>
            <person name="Anderson J.E."/>
        </authorList>
    </citation>
    <scope>NUCLEOTIDE SEQUENCE</scope>
    <source>
        <strain evidence="1">ATCC 13315</strain>
        <plasmid evidence="1">pPvu1</plasmid>
    </source>
</reference>